<dbReference type="EMBL" id="JAQOWY010000515">
    <property type="protein sequence ID" value="KAK1840979.1"/>
    <property type="molecule type" value="Genomic_DNA"/>
</dbReference>
<proteinExistence type="predicted"/>
<feature type="region of interest" description="Disordered" evidence="1">
    <location>
        <begin position="1"/>
        <end position="66"/>
    </location>
</feature>
<protein>
    <submittedName>
        <fullName evidence="2">Uncharacterized protein</fullName>
    </submittedName>
</protein>
<evidence type="ECO:0000313" key="2">
    <source>
        <dbReference type="EMBL" id="KAK1840979.1"/>
    </source>
</evidence>
<dbReference type="Proteomes" id="UP001243330">
    <property type="component" value="Unassembled WGS sequence"/>
</dbReference>
<keyword evidence="3" id="KW-1185">Reference proteome</keyword>
<name>A0AAD9A8K0_9PEZI</name>
<gene>
    <name evidence="2" type="ORF">CCHR01_16380</name>
</gene>
<sequence length="209" mass="22173">MYGHPSPKVHRSSSNSSNNTAKSHISYNNGRRPRSPRCSRPISDDGKPKYREYQREGKGRGPRWSMAAAAAAAEATATALSPAREAPVNAVSQSSWAVHSWSWSPVSSLQSSPSLSIPSPSPSGAPVSALPVPSRGPVPPSRSTSSSRCTTHTKCPQSRNRISDLCAVGGLLPVLWLAEPPKITPGQVSVDTGCLVLVERRLCLSSRPS</sequence>
<evidence type="ECO:0000313" key="3">
    <source>
        <dbReference type="Proteomes" id="UP001243330"/>
    </source>
</evidence>
<evidence type="ECO:0000256" key="1">
    <source>
        <dbReference type="SAM" id="MobiDB-lite"/>
    </source>
</evidence>
<organism evidence="2 3">
    <name type="scientific">Colletotrichum chrysophilum</name>
    <dbReference type="NCBI Taxonomy" id="1836956"/>
    <lineage>
        <taxon>Eukaryota</taxon>
        <taxon>Fungi</taxon>
        <taxon>Dikarya</taxon>
        <taxon>Ascomycota</taxon>
        <taxon>Pezizomycotina</taxon>
        <taxon>Sordariomycetes</taxon>
        <taxon>Hypocreomycetidae</taxon>
        <taxon>Glomerellales</taxon>
        <taxon>Glomerellaceae</taxon>
        <taxon>Colletotrichum</taxon>
        <taxon>Colletotrichum gloeosporioides species complex</taxon>
    </lineage>
</organism>
<comment type="caution">
    <text evidence="2">The sequence shown here is derived from an EMBL/GenBank/DDBJ whole genome shotgun (WGS) entry which is preliminary data.</text>
</comment>
<feature type="compositionally biased region" description="Basic and acidic residues" evidence="1">
    <location>
        <begin position="42"/>
        <end position="59"/>
    </location>
</feature>
<feature type="region of interest" description="Disordered" evidence="1">
    <location>
        <begin position="112"/>
        <end position="156"/>
    </location>
</feature>
<accession>A0AAD9A8K0</accession>
<dbReference type="AlphaFoldDB" id="A0AAD9A8K0"/>
<reference evidence="2" key="1">
    <citation type="submission" date="2023-01" db="EMBL/GenBank/DDBJ databases">
        <title>Colletotrichum chrysophilum M932 genome sequence.</title>
        <authorList>
            <person name="Baroncelli R."/>
        </authorList>
    </citation>
    <scope>NUCLEOTIDE SEQUENCE</scope>
    <source>
        <strain evidence="2">M932</strain>
    </source>
</reference>
<feature type="compositionally biased region" description="Polar residues" evidence="1">
    <location>
        <begin position="20"/>
        <end position="29"/>
    </location>
</feature>
<feature type="compositionally biased region" description="Low complexity" evidence="1">
    <location>
        <begin position="112"/>
        <end position="133"/>
    </location>
</feature>